<sequence>MSLIAIIGVAVLVVSTIGFGASLSTNPGINRIGASDNQAVAAARGNVTALAWTEEVNSSGNVATKQIIFTVGNEDTVDAHSFQVCAVLEAPALTYQPAAGAPPACNSTSSVAASAKLTLVGINFTNTVEVSDIANISFSIEELN</sequence>
<dbReference type="HOGENOM" id="CLU_149755_0_0_2"/>
<dbReference type="STRING" id="886738.Nlim_0840"/>
<accession>F3KK27</accession>
<organism evidence="1">
    <name type="scientific">Candidatus Nitrosarchaeum limnium SFB1</name>
    <dbReference type="NCBI Taxonomy" id="886738"/>
    <lineage>
        <taxon>Archaea</taxon>
        <taxon>Nitrososphaerota</taxon>
        <taxon>Nitrososphaeria</taxon>
        <taxon>Nitrosopumilales</taxon>
        <taxon>Nitrosopumilaceae</taxon>
        <taxon>Nitrosarchaeum</taxon>
    </lineage>
</organism>
<comment type="caution">
    <text evidence="1">The sequence shown here is derived from an EMBL/GenBank/DDBJ whole genome shotgun (WGS) entry which is preliminary data.</text>
</comment>
<dbReference type="Proteomes" id="UP000004348">
    <property type="component" value="Chromosome"/>
</dbReference>
<dbReference type="EMBL" id="AEGP01000033">
    <property type="protein sequence ID" value="EGG42194.1"/>
    <property type="molecule type" value="Genomic_DNA"/>
</dbReference>
<reference evidence="1" key="1">
    <citation type="journal article" date="2011" name="PLoS ONE">
        <title>Genome of a low-salinity ammonia-oxidizing archaeon determined by single-cell and metagenomic analysis.</title>
        <authorList>
            <person name="Blainey P.C."/>
            <person name="Mosier A.C."/>
            <person name="Potanina A."/>
            <person name="Francis C.A."/>
            <person name="Quake S.R."/>
        </authorList>
    </citation>
    <scope>NUCLEOTIDE SEQUENCE [LARGE SCALE GENOMIC DNA]</scope>
    <source>
        <strain evidence="1">SFB1</strain>
    </source>
</reference>
<proteinExistence type="predicted"/>
<dbReference type="AlphaFoldDB" id="F3KK27"/>
<protein>
    <submittedName>
        <fullName evidence="1">Uncharacterized protein</fullName>
    </submittedName>
</protein>
<evidence type="ECO:0000313" key="1">
    <source>
        <dbReference type="EMBL" id="EGG42194.1"/>
    </source>
</evidence>
<name>F3KK27_9ARCH</name>
<gene>
    <name evidence="1" type="ORF">Nlim_0840</name>
</gene>